<feature type="binding site" evidence="1">
    <location>
        <position position="83"/>
    </location>
    <ligand>
        <name>Mg(2+)</name>
        <dbReference type="ChEBI" id="CHEBI:18420"/>
        <label>1</label>
        <note>catalytic</note>
    </ligand>
</feature>
<proteinExistence type="predicted"/>
<keyword evidence="1" id="KW-0479">Metal-binding</keyword>
<evidence type="ECO:0000313" key="3">
    <source>
        <dbReference type="Proteomes" id="UP000611762"/>
    </source>
</evidence>
<sequence>MTDLYSFAKKLVLCCGEQLREKRRQHNFSIQEKTGHSDIVTDHDIWAQRYLCEQISKQYPEHSIVGEENMCREGTSCWKWVIDPIDGTTNYCQFGRDYAISVALLHNGNPMYGYILDVENGRLYESGDSPQNHAPDDEETAKEGILHIGFKTMRDFARQGSDPFALAEQFRGVRYLGCASLELCGIAEEQSGLYVNSHLKLWDFAAAQAILLGRGCRIAAAALPDKSYFVCAYRTEALYNQCLPFFPEEIRRKLNENGGNVFHVTNM</sequence>
<evidence type="ECO:0000313" key="2">
    <source>
        <dbReference type="EMBL" id="MBC8540209.1"/>
    </source>
</evidence>
<accession>A0A926DN07</accession>
<feature type="binding site" evidence="1">
    <location>
        <position position="85"/>
    </location>
    <ligand>
        <name>Mg(2+)</name>
        <dbReference type="ChEBI" id="CHEBI:18420"/>
        <label>1</label>
        <note>catalytic</note>
    </ligand>
</feature>
<gene>
    <name evidence="2" type="ORF">H8698_04375</name>
</gene>
<dbReference type="PANTHER" id="PTHR20854">
    <property type="entry name" value="INOSITOL MONOPHOSPHATASE"/>
    <property type="match status" value="1"/>
</dbReference>
<dbReference type="Gene3D" id="3.30.540.10">
    <property type="entry name" value="Fructose-1,6-Bisphosphatase, subunit A, domain 1"/>
    <property type="match status" value="1"/>
</dbReference>
<dbReference type="GO" id="GO:0008934">
    <property type="term" value="F:inositol monophosphate 1-phosphatase activity"/>
    <property type="evidence" value="ECO:0007669"/>
    <property type="project" value="TreeGrafter"/>
</dbReference>
<organism evidence="2 3">
    <name type="scientific">Congzhengia minquanensis</name>
    <dbReference type="NCBI Taxonomy" id="2763657"/>
    <lineage>
        <taxon>Bacteria</taxon>
        <taxon>Bacillati</taxon>
        <taxon>Bacillota</taxon>
        <taxon>Clostridia</taxon>
        <taxon>Eubacteriales</taxon>
        <taxon>Oscillospiraceae</taxon>
        <taxon>Congzhengia</taxon>
    </lineage>
</organism>
<keyword evidence="3" id="KW-1185">Reference proteome</keyword>
<dbReference type="GO" id="GO:0046872">
    <property type="term" value="F:metal ion binding"/>
    <property type="evidence" value="ECO:0007669"/>
    <property type="project" value="UniProtKB-KW"/>
</dbReference>
<dbReference type="InterPro" id="IPR000760">
    <property type="entry name" value="Inositol_monophosphatase-like"/>
</dbReference>
<keyword evidence="1" id="KW-0460">Magnesium</keyword>
<feature type="binding site" evidence="1">
    <location>
        <position position="67"/>
    </location>
    <ligand>
        <name>Mg(2+)</name>
        <dbReference type="ChEBI" id="CHEBI:18420"/>
        <label>1</label>
        <note>catalytic</note>
    </ligand>
</feature>
<dbReference type="CDD" id="cd01637">
    <property type="entry name" value="IMPase_like"/>
    <property type="match status" value="1"/>
</dbReference>
<protein>
    <submittedName>
        <fullName evidence="2">Inositol monophosphatase family protein</fullName>
    </submittedName>
</protein>
<comment type="caution">
    <text evidence="2">The sequence shown here is derived from an EMBL/GenBank/DDBJ whole genome shotgun (WGS) entry which is preliminary data.</text>
</comment>
<dbReference type="PANTHER" id="PTHR20854:SF4">
    <property type="entry name" value="INOSITOL-1-MONOPHOSPHATASE-RELATED"/>
    <property type="match status" value="1"/>
</dbReference>
<dbReference type="Proteomes" id="UP000611762">
    <property type="component" value="Unassembled WGS sequence"/>
</dbReference>
<dbReference type="EMBL" id="JACRSU010000001">
    <property type="protein sequence ID" value="MBC8540209.1"/>
    <property type="molecule type" value="Genomic_DNA"/>
</dbReference>
<feature type="binding site" evidence="1">
    <location>
        <position position="203"/>
    </location>
    <ligand>
        <name>Mg(2+)</name>
        <dbReference type="ChEBI" id="CHEBI:18420"/>
        <label>1</label>
        <note>catalytic</note>
    </ligand>
</feature>
<dbReference type="SUPFAM" id="SSF56655">
    <property type="entry name" value="Carbohydrate phosphatase"/>
    <property type="match status" value="1"/>
</dbReference>
<reference evidence="2" key="1">
    <citation type="submission" date="2020-08" db="EMBL/GenBank/DDBJ databases">
        <title>Genome public.</title>
        <authorList>
            <person name="Liu C."/>
            <person name="Sun Q."/>
        </authorList>
    </citation>
    <scope>NUCLEOTIDE SEQUENCE</scope>
    <source>
        <strain evidence="2">H8</strain>
    </source>
</reference>
<dbReference type="Gene3D" id="3.40.190.80">
    <property type="match status" value="1"/>
</dbReference>
<evidence type="ECO:0000256" key="1">
    <source>
        <dbReference type="PIRSR" id="PIRSR600760-2"/>
    </source>
</evidence>
<dbReference type="RefSeq" id="WP_249311321.1">
    <property type="nucleotide sequence ID" value="NZ_JACRSU010000001.1"/>
</dbReference>
<comment type="cofactor">
    <cofactor evidence="1">
        <name>Mg(2+)</name>
        <dbReference type="ChEBI" id="CHEBI:18420"/>
    </cofactor>
</comment>
<dbReference type="GO" id="GO:0006020">
    <property type="term" value="P:inositol metabolic process"/>
    <property type="evidence" value="ECO:0007669"/>
    <property type="project" value="TreeGrafter"/>
</dbReference>
<dbReference type="GO" id="GO:0007165">
    <property type="term" value="P:signal transduction"/>
    <property type="evidence" value="ECO:0007669"/>
    <property type="project" value="TreeGrafter"/>
</dbReference>
<dbReference type="Pfam" id="PF00459">
    <property type="entry name" value="Inositol_P"/>
    <property type="match status" value="1"/>
</dbReference>
<dbReference type="AlphaFoldDB" id="A0A926DN07"/>
<dbReference type="PRINTS" id="PR00377">
    <property type="entry name" value="IMPHPHTASES"/>
</dbReference>
<name>A0A926DN07_9FIRM</name>
<feature type="binding site" evidence="1">
    <location>
        <position position="86"/>
    </location>
    <ligand>
        <name>Mg(2+)</name>
        <dbReference type="ChEBI" id="CHEBI:18420"/>
        <label>1</label>
        <note>catalytic</note>
    </ligand>
</feature>